<evidence type="ECO:0000256" key="6">
    <source>
        <dbReference type="ARBA" id="ARBA00012043"/>
    </source>
</evidence>
<dbReference type="Proteomes" id="UP000185596">
    <property type="component" value="Unassembled WGS sequence"/>
</dbReference>
<dbReference type="SUPFAM" id="SSF53686">
    <property type="entry name" value="Tryptophan synthase beta subunit-like PLP-dependent enzymes"/>
    <property type="match status" value="1"/>
</dbReference>
<dbReference type="EMBL" id="MSIE01000002">
    <property type="protein sequence ID" value="OLF19218.1"/>
    <property type="molecule type" value="Genomic_DNA"/>
</dbReference>
<dbReference type="EC" id="4.2.1.20" evidence="6"/>
<dbReference type="InterPro" id="IPR023026">
    <property type="entry name" value="Trp_synth_beta/beta-like"/>
</dbReference>
<proteinExistence type="inferred from homology"/>
<dbReference type="Pfam" id="PF00291">
    <property type="entry name" value="PALP"/>
    <property type="match status" value="1"/>
</dbReference>
<evidence type="ECO:0000256" key="1">
    <source>
        <dbReference type="ARBA" id="ARBA00001933"/>
    </source>
</evidence>
<comment type="cofactor">
    <cofactor evidence="1">
        <name>pyridoxal 5'-phosphate</name>
        <dbReference type="ChEBI" id="CHEBI:597326"/>
    </cofactor>
</comment>
<reference evidence="14 15" key="1">
    <citation type="submission" date="2016-12" db="EMBL/GenBank/DDBJ databases">
        <title>The draft genome sequence of Actinophytocola sp. 11-183.</title>
        <authorList>
            <person name="Wang W."/>
            <person name="Yuan L."/>
        </authorList>
    </citation>
    <scope>NUCLEOTIDE SEQUENCE [LARGE SCALE GENOMIC DNA]</scope>
    <source>
        <strain evidence="14 15">11-183</strain>
    </source>
</reference>
<dbReference type="PIRSF" id="PIRSF500824">
    <property type="entry name" value="TrpB_prok"/>
    <property type="match status" value="1"/>
</dbReference>
<evidence type="ECO:0000256" key="4">
    <source>
        <dbReference type="ARBA" id="ARBA00009982"/>
    </source>
</evidence>
<dbReference type="AlphaFoldDB" id="A0A1Q8CXY3"/>
<evidence type="ECO:0000256" key="12">
    <source>
        <dbReference type="ARBA" id="ARBA00049047"/>
    </source>
</evidence>
<dbReference type="InterPro" id="IPR036052">
    <property type="entry name" value="TrpB-like_PALP_sf"/>
</dbReference>
<dbReference type="InterPro" id="IPR006653">
    <property type="entry name" value="Trp_synth_b_CS"/>
</dbReference>
<keyword evidence="7" id="KW-0028">Amino-acid biosynthesis</keyword>
<organism evidence="14 15">
    <name type="scientific">Actinophytocola xanthii</name>
    <dbReference type="NCBI Taxonomy" id="1912961"/>
    <lineage>
        <taxon>Bacteria</taxon>
        <taxon>Bacillati</taxon>
        <taxon>Actinomycetota</taxon>
        <taxon>Actinomycetes</taxon>
        <taxon>Pseudonocardiales</taxon>
        <taxon>Pseudonocardiaceae</taxon>
    </lineage>
</organism>
<sequence length="460" mass="49606">MVDRIKFLLDERDIPTTWYNLAADLPPLHPPLNPDTGRPVTRDEMARTMPEPLIDQELSTEREWEIPEPVRQIYAQWRPSPLFRARRLEAELDTPARIYYKYEGVAPTGSHKPNTAVAQVFYNKQAGKRGLVTETGAGQWGSALAQSAAMFGLSAKVYMVKVSFTQKPYRRSLMEAFGAVCVPSPSTETAAGRAVLAVDPDCPGSLGIATSEALEAAGADDSLGYVLGSASNHVLAHQTVIGQEAIRQFDLAGDYPDIVVGCAGGGSNLAGLSFPFLGAQLHGGERVRVIAAEPAACPTLTRGTIAYDYADSAGLTPLFRMHTLGHGFVPPTVHAGGLRAHGMGQLVSRAVEEGLMEARAVTQRRCFDAAVRFARAEGILPAPESSHAIRVAIDEALRCKAEGRPQTILFGLSGHGHFDLTAYERFFAGELDDMELDEETVIAARSSIPEQVWELAGAAR</sequence>
<comment type="catalytic activity">
    <reaction evidence="12">
        <text>(1S,2R)-1-C-(indol-3-yl)glycerol 3-phosphate + L-serine = D-glyceraldehyde 3-phosphate + L-tryptophan + H2O</text>
        <dbReference type="Rhea" id="RHEA:10532"/>
        <dbReference type="ChEBI" id="CHEBI:15377"/>
        <dbReference type="ChEBI" id="CHEBI:33384"/>
        <dbReference type="ChEBI" id="CHEBI:57912"/>
        <dbReference type="ChEBI" id="CHEBI:58866"/>
        <dbReference type="ChEBI" id="CHEBI:59776"/>
        <dbReference type="EC" id="4.2.1.20"/>
    </reaction>
</comment>
<evidence type="ECO:0000313" key="15">
    <source>
        <dbReference type="Proteomes" id="UP000185596"/>
    </source>
</evidence>
<comment type="similarity">
    <text evidence="4">Belongs to the TrpB family.</text>
</comment>
<dbReference type="NCBIfam" id="NF009057">
    <property type="entry name" value="PRK12391.1"/>
    <property type="match status" value="1"/>
</dbReference>
<dbReference type="RefSeq" id="WP_075123822.1">
    <property type="nucleotide sequence ID" value="NZ_MSIE01000002.1"/>
</dbReference>
<dbReference type="Gene3D" id="3.40.50.1100">
    <property type="match status" value="2"/>
</dbReference>
<evidence type="ECO:0000256" key="9">
    <source>
        <dbReference type="ARBA" id="ARBA00022898"/>
    </source>
</evidence>
<evidence type="ECO:0000256" key="3">
    <source>
        <dbReference type="ARBA" id="ARBA00004733"/>
    </source>
</evidence>
<evidence type="ECO:0000256" key="8">
    <source>
        <dbReference type="ARBA" id="ARBA00022822"/>
    </source>
</evidence>
<evidence type="ECO:0000256" key="7">
    <source>
        <dbReference type="ARBA" id="ARBA00022605"/>
    </source>
</evidence>
<dbReference type="GO" id="GO:0052684">
    <property type="term" value="F:L-serine hydro-lyase (adding indole, L-tryptophan-forming) activity"/>
    <property type="evidence" value="ECO:0007669"/>
    <property type="project" value="TreeGrafter"/>
</dbReference>
<dbReference type="UniPathway" id="UPA00035">
    <property type="reaction ID" value="UER00044"/>
</dbReference>
<dbReference type="STRING" id="1912961.BU204_02375"/>
<comment type="pathway">
    <text evidence="3">Amino-acid biosynthesis; L-tryptophan biosynthesis; L-tryptophan from chorismate: step 5/5.</text>
</comment>
<dbReference type="PIRSF" id="PIRSF001413">
    <property type="entry name" value="Trp_syn_beta"/>
    <property type="match status" value="1"/>
</dbReference>
<comment type="function">
    <text evidence="2">The beta subunit is responsible for the synthesis of L-tryptophan from indole and L-serine.</text>
</comment>
<dbReference type="NCBIfam" id="TIGR01415">
    <property type="entry name" value="trpB_rel"/>
    <property type="match status" value="1"/>
</dbReference>
<dbReference type="GO" id="GO:0005737">
    <property type="term" value="C:cytoplasm"/>
    <property type="evidence" value="ECO:0007669"/>
    <property type="project" value="TreeGrafter"/>
</dbReference>
<evidence type="ECO:0000256" key="2">
    <source>
        <dbReference type="ARBA" id="ARBA00002786"/>
    </source>
</evidence>
<accession>A0A1Q8CXY3</accession>
<dbReference type="OrthoDB" id="9766131at2"/>
<evidence type="ECO:0000259" key="13">
    <source>
        <dbReference type="Pfam" id="PF00291"/>
    </source>
</evidence>
<keyword evidence="9" id="KW-0663">Pyridoxal phosphate</keyword>
<feature type="domain" description="Tryptophan synthase beta chain-like PALP" evidence="13">
    <location>
        <begin position="77"/>
        <end position="414"/>
    </location>
</feature>
<keyword evidence="11" id="KW-0456">Lyase</keyword>
<comment type="subunit">
    <text evidence="5">Tetramer of two alpha and two beta chains.</text>
</comment>
<keyword evidence="10" id="KW-0057">Aromatic amino acid biosynthesis</keyword>
<evidence type="ECO:0000256" key="11">
    <source>
        <dbReference type="ARBA" id="ARBA00023239"/>
    </source>
</evidence>
<comment type="caution">
    <text evidence="14">The sequence shown here is derived from an EMBL/GenBank/DDBJ whole genome shotgun (WGS) entry which is preliminary data.</text>
</comment>
<dbReference type="InterPro" id="IPR001926">
    <property type="entry name" value="TrpB-like_PALP"/>
</dbReference>
<gene>
    <name evidence="14" type="ORF">BU204_02375</name>
</gene>
<evidence type="ECO:0000256" key="10">
    <source>
        <dbReference type="ARBA" id="ARBA00023141"/>
    </source>
</evidence>
<dbReference type="PANTHER" id="PTHR48077:SF6">
    <property type="entry name" value="TRYPTOPHAN SYNTHASE"/>
    <property type="match status" value="1"/>
</dbReference>
<dbReference type="GO" id="GO:0030170">
    <property type="term" value="F:pyridoxal phosphate binding"/>
    <property type="evidence" value="ECO:0007669"/>
    <property type="project" value="InterPro"/>
</dbReference>
<keyword evidence="15" id="KW-1185">Reference proteome</keyword>
<evidence type="ECO:0000256" key="5">
    <source>
        <dbReference type="ARBA" id="ARBA00011270"/>
    </source>
</evidence>
<dbReference type="InterPro" id="IPR006316">
    <property type="entry name" value="Trp_synth_b-like"/>
</dbReference>
<dbReference type="PANTHER" id="PTHR48077">
    <property type="entry name" value="TRYPTOPHAN SYNTHASE-RELATED"/>
    <property type="match status" value="1"/>
</dbReference>
<keyword evidence="8" id="KW-0822">Tryptophan biosynthesis</keyword>
<dbReference type="PROSITE" id="PS00168">
    <property type="entry name" value="TRP_SYNTHASE_BETA"/>
    <property type="match status" value="1"/>
</dbReference>
<protein>
    <recommendedName>
        <fullName evidence="6">tryptophan synthase</fullName>
        <ecNumber evidence="6">4.2.1.20</ecNumber>
    </recommendedName>
</protein>
<name>A0A1Q8CXY3_9PSEU</name>
<dbReference type="GO" id="GO:0004834">
    <property type="term" value="F:tryptophan synthase activity"/>
    <property type="evidence" value="ECO:0007669"/>
    <property type="project" value="UniProtKB-EC"/>
</dbReference>
<evidence type="ECO:0000313" key="14">
    <source>
        <dbReference type="EMBL" id="OLF19218.1"/>
    </source>
</evidence>